<evidence type="ECO:0000313" key="1">
    <source>
        <dbReference type="EMBL" id="MEL4304855.1"/>
    </source>
</evidence>
<evidence type="ECO:0000313" key="2">
    <source>
        <dbReference type="Proteomes" id="UP001396646"/>
    </source>
</evidence>
<name>A0ABU9KTI6_9EURY</name>
<organism evidence="1 2">
    <name type="scientific">Methanococcoides cohabitans</name>
    <dbReference type="NCBI Taxonomy" id="3136559"/>
    <lineage>
        <taxon>Archaea</taxon>
        <taxon>Methanobacteriati</taxon>
        <taxon>Methanobacteriota</taxon>
        <taxon>Stenosarchaea group</taxon>
        <taxon>Methanomicrobia</taxon>
        <taxon>Methanosarcinales</taxon>
        <taxon>Methanosarcinaceae</taxon>
        <taxon>Methanococcoides</taxon>
    </lineage>
</organism>
<accession>A0ABU9KTI6</accession>
<keyword evidence="2" id="KW-1185">Reference proteome</keyword>
<reference evidence="1 2" key="1">
    <citation type="submission" date="2024-04" db="EMBL/GenBank/DDBJ databases">
        <title>Methanococcoides sp. LMO-2.</title>
        <authorList>
            <person name="Liang L."/>
        </authorList>
    </citation>
    <scope>NUCLEOTIDE SEQUENCE [LARGE SCALE GENOMIC DNA]</scope>
    <source>
        <strain evidence="1 2">LMO-2</strain>
    </source>
</reference>
<protein>
    <submittedName>
        <fullName evidence="1">Uncharacterized protein</fullName>
    </submittedName>
</protein>
<proteinExistence type="predicted"/>
<comment type="caution">
    <text evidence="1">The sequence shown here is derived from an EMBL/GenBank/DDBJ whole genome shotgun (WGS) entry which is preliminary data.</text>
</comment>
<dbReference type="EMBL" id="JBCAUS010000002">
    <property type="protein sequence ID" value="MEL4304855.1"/>
    <property type="molecule type" value="Genomic_DNA"/>
</dbReference>
<dbReference type="Proteomes" id="UP001396646">
    <property type="component" value="Unassembled WGS sequence"/>
</dbReference>
<sequence length="61" mass="7054">MHSKSIDSDRSNYVPEVFVVVTEEKFNAYSSPKKIIETRAYIKASPSEWRRTIAFLEEKGS</sequence>
<gene>
    <name evidence="1" type="ORF">WOA13_03235</name>
</gene>
<dbReference type="RefSeq" id="WP_342126555.1">
    <property type="nucleotide sequence ID" value="NZ_JBCAUS010000002.1"/>
</dbReference>